<dbReference type="SMART" id="SM00065">
    <property type="entry name" value="GAF"/>
    <property type="match status" value="1"/>
</dbReference>
<keyword evidence="7" id="KW-0378">Hydrolase</keyword>
<dbReference type="OrthoDB" id="118142at2"/>
<evidence type="ECO:0000256" key="6">
    <source>
        <dbReference type="ARBA" id="ARBA00022777"/>
    </source>
</evidence>
<sequence>MGTSAEAPGTGPDDARPGLGAHRAGGLDDDDLDRIRTGLRQAADLHQRMHRLLDAVLSISGELELSSVLHTIADAARALVDARHGALGVLNEEGDFAELIPSGEGAEGFAALGLTPHGEGILGELVRNPRPLRVDSLASHPHAAGLPAGHPVLETLLGVPILVRGVVYGNLYLADKNDGSPFTEADESVVSALAGAAGVAIENARLYRRLREATEEFQRRLLPDLPDLGALHLEARYQPSSEIPRVGGDWYDLIRLPDGAPCLMIGDVMGHDLHAATVMSQISNMLRVIAFDEQEPPSRILHRLDEVLHRLHGGPMATVLVARLDEQGPDHWRLWWASAGHLPPLLITPDGRARYLYGGESGIPLGVDPDLPRPDHHETVTSGSTLLLFTDGLIEHPRHSLDRGMGDLARVAEAMTGRPLPDLCDALLGHRGGVFHDDVALLALRLAP</sequence>
<dbReference type="InterPro" id="IPR003018">
    <property type="entry name" value="GAF"/>
</dbReference>
<dbReference type="RefSeq" id="WP_111490346.1">
    <property type="nucleotide sequence ID" value="NZ_CP031264.1"/>
</dbReference>
<evidence type="ECO:0000256" key="11">
    <source>
        <dbReference type="ARBA" id="ARBA00023211"/>
    </source>
</evidence>
<evidence type="ECO:0000256" key="8">
    <source>
        <dbReference type="ARBA" id="ARBA00022840"/>
    </source>
</evidence>
<dbReference type="Pfam" id="PF13185">
    <property type="entry name" value="GAF_2"/>
    <property type="match status" value="1"/>
</dbReference>
<evidence type="ECO:0000259" key="17">
    <source>
        <dbReference type="SMART" id="SM00065"/>
    </source>
</evidence>
<dbReference type="Pfam" id="PF07228">
    <property type="entry name" value="SpoIIE"/>
    <property type="match status" value="1"/>
</dbReference>
<evidence type="ECO:0000256" key="4">
    <source>
        <dbReference type="ARBA" id="ARBA00022723"/>
    </source>
</evidence>
<dbReference type="InterPro" id="IPR036457">
    <property type="entry name" value="PPM-type-like_dom_sf"/>
</dbReference>
<evidence type="ECO:0000256" key="10">
    <source>
        <dbReference type="ARBA" id="ARBA00022912"/>
    </source>
</evidence>
<keyword evidence="10" id="KW-0904">Protein phosphatase</keyword>
<keyword evidence="6" id="KW-0418">Kinase</keyword>
<gene>
    <name evidence="19" type="ORF">C7M71_024250</name>
</gene>
<dbReference type="GO" id="GO:0016301">
    <property type="term" value="F:kinase activity"/>
    <property type="evidence" value="ECO:0007669"/>
    <property type="project" value="UniProtKB-KW"/>
</dbReference>
<dbReference type="Gene3D" id="3.60.40.10">
    <property type="entry name" value="PPM-type phosphatase domain"/>
    <property type="match status" value="1"/>
</dbReference>
<dbReference type="Proteomes" id="UP000249340">
    <property type="component" value="Chromosome"/>
</dbReference>
<name>A0A345T245_9ACTN</name>
<organism evidence="19 20">
    <name type="scientific">Peterkaempfera bronchialis</name>
    <dbReference type="NCBI Taxonomy" id="2126346"/>
    <lineage>
        <taxon>Bacteria</taxon>
        <taxon>Bacillati</taxon>
        <taxon>Actinomycetota</taxon>
        <taxon>Actinomycetes</taxon>
        <taxon>Kitasatosporales</taxon>
        <taxon>Streptomycetaceae</taxon>
        <taxon>Peterkaempfera</taxon>
    </lineage>
</organism>
<evidence type="ECO:0000256" key="16">
    <source>
        <dbReference type="SAM" id="MobiDB-lite"/>
    </source>
</evidence>
<dbReference type="FunFam" id="3.60.40.10:FF:000005">
    <property type="entry name" value="Serine/threonine protein phosphatase"/>
    <property type="match status" value="1"/>
</dbReference>
<keyword evidence="8" id="KW-0067">ATP-binding</keyword>
<keyword evidence="2" id="KW-0597">Phosphoprotein</keyword>
<dbReference type="PANTHER" id="PTHR43156:SF2">
    <property type="entry name" value="STAGE II SPORULATION PROTEIN E"/>
    <property type="match status" value="1"/>
</dbReference>
<dbReference type="SUPFAM" id="SSF55781">
    <property type="entry name" value="GAF domain-like"/>
    <property type="match status" value="1"/>
</dbReference>
<dbReference type="SUPFAM" id="SSF81606">
    <property type="entry name" value="PP2C-like"/>
    <property type="match status" value="1"/>
</dbReference>
<keyword evidence="20" id="KW-1185">Reference proteome</keyword>
<comment type="function">
    <text evidence="13">Primarily acts as an independent SigF regulator that is sensitive to the osmosensory signal, mediating the cross talk of PknD with the SigF regulon. Possesses both phosphatase and kinase activities. The kinase domain functions as a classic anti-sigma factor-like kinase to phosphorylate the anti-anti-sigma factor domain at the canonical regulatory site, and the phosphatase domain antagonizes this activity.</text>
</comment>
<evidence type="ECO:0000256" key="1">
    <source>
        <dbReference type="ARBA" id="ARBA00013081"/>
    </source>
</evidence>
<evidence type="ECO:0000259" key="18">
    <source>
        <dbReference type="SMART" id="SM00331"/>
    </source>
</evidence>
<evidence type="ECO:0000313" key="20">
    <source>
        <dbReference type="Proteomes" id="UP000249340"/>
    </source>
</evidence>
<evidence type="ECO:0000256" key="9">
    <source>
        <dbReference type="ARBA" id="ARBA00022842"/>
    </source>
</evidence>
<proteinExistence type="predicted"/>
<evidence type="ECO:0000313" key="19">
    <source>
        <dbReference type="EMBL" id="AXI80050.1"/>
    </source>
</evidence>
<evidence type="ECO:0000256" key="3">
    <source>
        <dbReference type="ARBA" id="ARBA00022679"/>
    </source>
</evidence>
<feature type="domain" description="GAF" evidence="17">
    <location>
        <begin position="64"/>
        <end position="211"/>
    </location>
</feature>
<evidence type="ECO:0000256" key="14">
    <source>
        <dbReference type="ARBA" id="ARBA00075117"/>
    </source>
</evidence>
<dbReference type="InterPro" id="IPR001932">
    <property type="entry name" value="PPM-type_phosphatase-like_dom"/>
</dbReference>
<dbReference type="InterPro" id="IPR029016">
    <property type="entry name" value="GAF-like_dom_sf"/>
</dbReference>
<accession>A0A345T245</accession>
<evidence type="ECO:0000256" key="2">
    <source>
        <dbReference type="ARBA" id="ARBA00022553"/>
    </source>
</evidence>
<dbReference type="EMBL" id="CP031264">
    <property type="protein sequence ID" value="AXI80050.1"/>
    <property type="molecule type" value="Genomic_DNA"/>
</dbReference>
<dbReference type="KEGG" id="stri:C7M71_024250"/>
<dbReference type="GO" id="GO:0005524">
    <property type="term" value="F:ATP binding"/>
    <property type="evidence" value="ECO:0007669"/>
    <property type="project" value="UniProtKB-KW"/>
</dbReference>
<keyword evidence="9" id="KW-0460">Magnesium</keyword>
<keyword evidence="5" id="KW-0547">Nucleotide-binding</keyword>
<evidence type="ECO:0000256" key="13">
    <source>
        <dbReference type="ARBA" id="ARBA00056274"/>
    </source>
</evidence>
<dbReference type="EC" id="3.1.3.16" evidence="1"/>
<evidence type="ECO:0000256" key="12">
    <source>
        <dbReference type="ARBA" id="ARBA00047761"/>
    </source>
</evidence>
<keyword evidence="11" id="KW-0464">Manganese</keyword>
<keyword evidence="3" id="KW-0808">Transferase</keyword>
<feature type="region of interest" description="Disordered" evidence="16">
    <location>
        <begin position="1"/>
        <end position="32"/>
    </location>
</feature>
<evidence type="ECO:0000256" key="7">
    <source>
        <dbReference type="ARBA" id="ARBA00022801"/>
    </source>
</evidence>
<feature type="domain" description="PPM-type phosphatase" evidence="18">
    <location>
        <begin position="231"/>
        <end position="446"/>
    </location>
</feature>
<dbReference type="SMART" id="SM00331">
    <property type="entry name" value="PP2C_SIG"/>
    <property type="match status" value="1"/>
</dbReference>
<evidence type="ECO:0000256" key="15">
    <source>
        <dbReference type="ARBA" id="ARBA00081350"/>
    </source>
</evidence>
<dbReference type="AlphaFoldDB" id="A0A345T245"/>
<keyword evidence="4" id="KW-0479">Metal-binding</keyword>
<protein>
    <recommendedName>
        <fullName evidence="1">protein-serine/threonine phosphatase</fullName>
        <ecNumber evidence="1">3.1.3.16</ecNumber>
    </recommendedName>
    <alternativeName>
        <fullName evidence="15">Protein-serine/threonine phosphatase</fullName>
    </alternativeName>
    <alternativeName>
        <fullName evidence="14">Serine/threonine-protein kinase</fullName>
    </alternativeName>
</protein>
<dbReference type="PANTHER" id="PTHR43156">
    <property type="entry name" value="STAGE II SPORULATION PROTEIN E-RELATED"/>
    <property type="match status" value="1"/>
</dbReference>
<evidence type="ECO:0000256" key="5">
    <source>
        <dbReference type="ARBA" id="ARBA00022741"/>
    </source>
</evidence>
<dbReference type="InterPro" id="IPR052016">
    <property type="entry name" value="Bact_Sigma-Reg"/>
</dbReference>
<dbReference type="Gene3D" id="3.30.450.40">
    <property type="match status" value="1"/>
</dbReference>
<dbReference type="GO" id="GO:0004722">
    <property type="term" value="F:protein serine/threonine phosphatase activity"/>
    <property type="evidence" value="ECO:0007669"/>
    <property type="project" value="UniProtKB-EC"/>
</dbReference>
<dbReference type="GO" id="GO:0046872">
    <property type="term" value="F:metal ion binding"/>
    <property type="evidence" value="ECO:0007669"/>
    <property type="project" value="UniProtKB-KW"/>
</dbReference>
<reference evidence="20" key="1">
    <citation type="submission" date="2018-07" db="EMBL/GenBank/DDBJ databases">
        <title>Streptacidiphilus bronchialis DSM 106435 chromosome.</title>
        <authorList>
            <person name="Batra D."/>
            <person name="Gulvik C.A."/>
        </authorList>
    </citation>
    <scope>NUCLEOTIDE SEQUENCE [LARGE SCALE GENOMIC DNA]</scope>
    <source>
        <strain evidence="20">DSM 106435</strain>
    </source>
</reference>
<comment type="catalytic activity">
    <reaction evidence="12">
        <text>O-phospho-L-seryl-[protein] + H2O = L-seryl-[protein] + phosphate</text>
        <dbReference type="Rhea" id="RHEA:20629"/>
        <dbReference type="Rhea" id="RHEA-COMP:9863"/>
        <dbReference type="Rhea" id="RHEA-COMP:11604"/>
        <dbReference type="ChEBI" id="CHEBI:15377"/>
        <dbReference type="ChEBI" id="CHEBI:29999"/>
        <dbReference type="ChEBI" id="CHEBI:43474"/>
        <dbReference type="ChEBI" id="CHEBI:83421"/>
        <dbReference type="EC" id="3.1.3.16"/>
    </reaction>
</comment>